<evidence type="ECO:0000256" key="1">
    <source>
        <dbReference type="ARBA" id="ARBA00001946"/>
    </source>
</evidence>
<dbReference type="EMBL" id="JAUHJS010000009">
    <property type="protein sequence ID" value="MDN4166894.1"/>
    <property type="molecule type" value="Genomic_DNA"/>
</dbReference>
<dbReference type="InterPro" id="IPR043519">
    <property type="entry name" value="NT_sf"/>
</dbReference>
<dbReference type="InterPro" id="IPR003583">
    <property type="entry name" value="Hlx-hairpin-Hlx_DNA-bd_motif"/>
</dbReference>
<feature type="domain" description="DNA-directed DNA polymerase X" evidence="6">
    <location>
        <begin position="1"/>
        <end position="305"/>
    </location>
</feature>
<feature type="domain" description="Helix-hairpin-helix DNA-binding motif class 1" evidence="4">
    <location>
        <begin position="50"/>
        <end position="69"/>
    </location>
</feature>
<dbReference type="PANTHER" id="PTHR36928:SF1">
    <property type="entry name" value="PHOSPHATASE YCDX-RELATED"/>
    <property type="match status" value="1"/>
</dbReference>
<keyword evidence="7" id="KW-0540">Nuclease</keyword>
<organism evidence="7 8">
    <name type="scientific">Shiella aurantiaca</name>
    <dbReference type="NCBI Taxonomy" id="3058365"/>
    <lineage>
        <taxon>Bacteria</taxon>
        <taxon>Pseudomonadati</taxon>
        <taxon>Bacteroidota</taxon>
        <taxon>Cytophagia</taxon>
        <taxon>Cytophagales</taxon>
        <taxon>Shiellaceae</taxon>
        <taxon>Shiella</taxon>
    </lineage>
</organism>
<keyword evidence="7" id="KW-0269">Exonuclease</keyword>
<dbReference type="SMART" id="SM00481">
    <property type="entry name" value="POLIIIAc"/>
    <property type="match status" value="1"/>
</dbReference>
<dbReference type="InterPro" id="IPR010996">
    <property type="entry name" value="HHH_MUS81"/>
</dbReference>
<keyword evidence="7" id="KW-0378">Hydrolase</keyword>
<dbReference type="InterPro" id="IPR016195">
    <property type="entry name" value="Pol/histidinol_Pase-like"/>
</dbReference>
<dbReference type="PANTHER" id="PTHR36928">
    <property type="entry name" value="PHOSPHATASE YCDX-RELATED"/>
    <property type="match status" value="1"/>
</dbReference>
<dbReference type="CDD" id="cd07436">
    <property type="entry name" value="PHP_PolX"/>
    <property type="match status" value="1"/>
</dbReference>
<proteinExistence type="predicted"/>
<dbReference type="Gene3D" id="1.10.150.20">
    <property type="entry name" value="5' to 3' exonuclease, C-terminal subdomain"/>
    <property type="match status" value="1"/>
</dbReference>
<dbReference type="Pfam" id="PF14716">
    <property type="entry name" value="HHH_8"/>
    <property type="match status" value="1"/>
</dbReference>
<dbReference type="SUPFAM" id="SSF47802">
    <property type="entry name" value="DNA polymerase beta, N-terminal domain-like"/>
    <property type="match status" value="1"/>
</dbReference>
<dbReference type="PIRSF" id="PIRSF005047">
    <property type="entry name" value="UCP005047_YshC"/>
    <property type="match status" value="1"/>
</dbReference>
<dbReference type="Pfam" id="PF02811">
    <property type="entry name" value="PHP"/>
    <property type="match status" value="1"/>
</dbReference>
<dbReference type="NCBIfam" id="NF006375">
    <property type="entry name" value="PRK08609.1"/>
    <property type="match status" value="1"/>
</dbReference>
<evidence type="ECO:0000313" key="7">
    <source>
        <dbReference type="EMBL" id="MDN4166894.1"/>
    </source>
</evidence>
<sequence>MNNEQILDTLQQLASLMELHGENDFKVRGYQSAIFNLEKSTAELSSLSAAELEKLPGVGKSIAAAIYELAQSGELASLQKLREATPAGVIDMLNIKGIGPKKIRLIWKELEIETLDDLRTACEQHQIAKLKGFGEKTEENILKALIFTSAQKGKLRYADAEKLWQPLVQALQQQFPEAKISESGLIRRRWEVIDSILLVVGSSQSSSVRAFLNTQPNLSHHAAKSSPYYWRGEEKSRQIPLEVRFCSHEEFASVVMKTTGNGLHLHQIKNETESLFQYLQHTHISNEAAAYAHFGLPFIAPELREGMGETQANEATPALVELADLKGILHNHSTYSDGKHSLEEMASYCKALGYEYLGISDHSKSAFYANGLKEDRIVQQHQEIDALNAKLAPFKILKGIESDILNDGALDYDDKVLASFDFIVASIHSNLKMTEQKATERLLKAIANPYTTMLGHPTGRLLLQREGYPIDHKAVIDACAQHQVVIEINAHPWRLDLDWRWVRYALQQGVMLSINPDAHEKDGYKDMYYGLLAGRKGGLHKAMTFNALSLTEVEAYLKKKKEGKLIAAQ</sequence>
<name>A0ABT8F951_9BACT</name>
<dbReference type="InterPro" id="IPR002054">
    <property type="entry name" value="DNA-dir_DNA_pol_X"/>
</dbReference>
<evidence type="ECO:0000259" key="4">
    <source>
        <dbReference type="SMART" id="SM00278"/>
    </source>
</evidence>
<comment type="cofactor">
    <cofactor evidence="1">
        <name>Mg(2+)</name>
        <dbReference type="ChEBI" id="CHEBI:18420"/>
    </cofactor>
</comment>
<dbReference type="Pfam" id="PF14520">
    <property type="entry name" value="HHH_5"/>
    <property type="match status" value="1"/>
</dbReference>
<feature type="domain" description="Helix-hairpin-helix DNA-binding motif class 1" evidence="4">
    <location>
        <begin position="90"/>
        <end position="109"/>
    </location>
</feature>
<keyword evidence="8" id="KW-1185">Reference proteome</keyword>
<feature type="domain" description="Helix-hairpin-helix DNA-binding motif class 1" evidence="4">
    <location>
        <begin position="125"/>
        <end position="144"/>
    </location>
</feature>
<dbReference type="Proteomes" id="UP001168552">
    <property type="component" value="Unassembled WGS sequence"/>
</dbReference>
<evidence type="ECO:0000256" key="3">
    <source>
        <dbReference type="ARBA" id="ARBA00022705"/>
    </source>
</evidence>
<protein>
    <submittedName>
        <fullName evidence="7">DNA polymerase/3'-5' exonuclease PolX</fullName>
    </submittedName>
</protein>
<accession>A0ABT8F951</accession>
<evidence type="ECO:0000256" key="2">
    <source>
        <dbReference type="ARBA" id="ARBA00022634"/>
    </source>
</evidence>
<dbReference type="SUPFAM" id="SSF47781">
    <property type="entry name" value="RuvA domain 2-like"/>
    <property type="match status" value="1"/>
</dbReference>
<dbReference type="InterPro" id="IPR047967">
    <property type="entry name" value="PolX_PHP"/>
</dbReference>
<dbReference type="InterPro" id="IPR003141">
    <property type="entry name" value="Pol/His_phosphatase_N"/>
</dbReference>
<evidence type="ECO:0000259" key="5">
    <source>
        <dbReference type="SMART" id="SM00481"/>
    </source>
</evidence>
<dbReference type="SMART" id="SM00278">
    <property type="entry name" value="HhH1"/>
    <property type="match status" value="3"/>
</dbReference>
<dbReference type="InterPro" id="IPR010994">
    <property type="entry name" value="RuvA_2-like"/>
</dbReference>
<dbReference type="InterPro" id="IPR004013">
    <property type="entry name" value="PHP_dom"/>
</dbReference>
<dbReference type="Gene3D" id="1.10.150.110">
    <property type="entry name" value="DNA polymerase beta, N-terminal domain-like"/>
    <property type="match status" value="1"/>
</dbReference>
<dbReference type="GO" id="GO:0004527">
    <property type="term" value="F:exonuclease activity"/>
    <property type="evidence" value="ECO:0007669"/>
    <property type="project" value="UniProtKB-KW"/>
</dbReference>
<dbReference type="SUPFAM" id="SSF89550">
    <property type="entry name" value="PHP domain-like"/>
    <property type="match status" value="1"/>
</dbReference>
<dbReference type="InterPro" id="IPR037160">
    <property type="entry name" value="DNA_Pol_thumb_sf"/>
</dbReference>
<dbReference type="InterPro" id="IPR027421">
    <property type="entry name" value="DNA_pol_lamdba_lyase_dom_sf"/>
</dbReference>
<dbReference type="SMART" id="SM00483">
    <property type="entry name" value="POLXc"/>
    <property type="match status" value="1"/>
</dbReference>
<dbReference type="InterPro" id="IPR050243">
    <property type="entry name" value="PHP_phosphatase"/>
</dbReference>
<evidence type="ECO:0000259" key="6">
    <source>
        <dbReference type="SMART" id="SM00483"/>
    </source>
</evidence>
<reference evidence="7" key="1">
    <citation type="submission" date="2023-06" db="EMBL/GenBank/DDBJ databases">
        <title>Cytophagales bacterium Strain LB-30, isolated from soil.</title>
        <authorList>
            <person name="Liu B."/>
        </authorList>
    </citation>
    <scope>NUCLEOTIDE SEQUENCE</scope>
    <source>
        <strain evidence="7">LB-30</strain>
    </source>
</reference>
<dbReference type="Gene3D" id="3.30.210.10">
    <property type="entry name" value="DNA polymerase, thumb domain"/>
    <property type="match status" value="1"/>
</dbReference>
<feature type="domain" description="Polymerase/histidinol phosphatase N-terminal" evidence="5">
    <location>
        <begin position="327"/>
        <end position="406"/>
    </location>
</feature>
<keyword evidence="3" id="KW-0235">DNA replication</keyword>
<evidence type="ECO:0000313" key="8">
    <source>
        <dbReference type="Proteomes" id="UP001168552"/>
    </source>
</evidence>
<comment type="caution">
    <text evidence="7">The sequence shown here is derived from an EMBL/GenBank/DDBJ whole genome shotgun (WGS) entry which is preliminary data.</text>
</comment>
<gene>
    <name evidence="7" type="primary">polX</name>
    <name evidence="7" type="ORF">QWY31_15390</name>
</gene>
<dbReference type="Gene3D" id="3.20.20.140">
    <property type="entry name" value="Metal-dependent hydrolases"/>
    <property type="match status" value="1"/>
</dbReference>
<dbReference type="SUPFAM" id="SSF81301">
    <property type="entry name" value="Nucleotidyltransferase"/>
    <property type="match status" value="1"/>
</dbReference>
<dbReference type="InterPro" id="IPR022311">
    <property type="entry name" value="PolX-like"/>
</dbReference>
<keyword evidence="2" id="KW-0237">DNA synthesis</keyword>
<dbReference type="RefSeq" id="WP_320005433.1">
    <property type="nucleotide sequence ID" value="NZ_JAUHJS010000009.1"/>
</dbReference>